<dbReference type="AlphaFoldDB" id="A0A5J5J407"/>
<protein>
    <submittedName>
        <fullName evidence="1">Uncharacterized protein</fullName>
    </submittedName>
</protein>
<dbReference type="Proteomes" id="UP000325827">
    <property type="component" value="Unassembled WGS sequence"/>
</dbReference>
<proteinExistence type="predicted"/>
<comment type="caution">
    <text evidence="1">The sequence shown here is derived from an EMBL/GenBank/DDBJ whole genome shotgun (WGS) entry which is preliminary data.</text>
</comment>
<organism evidence="1 2">
    <name type="scientific">Microbacterium rhizomatis</name>
    <dbReference type="NCBI Taxonomy" id="1631477"/>
    <lineage>
        <taxon>Bacteria</taxon>
        <taxon>Bacillati</taxon>
        <taxon>Actinomycetota</taxon>
        <taxon>Actinomycetes</taxon>
        <taxon>Micrococcales</taxon>
        <taxon>Microbacteriaceae</taxon>
        <taxon>Microbacterium</taxon>
    </lineage>
</organism>
<dbReference type="RefSeq" id="WP_150446993.1">
    <property type="nucleotide sequence ID" value="NZ_VYSA01000001.1"/>
</dbReference>
<keyword evidence="2" id="KW-1185">Reference proteome</keyword>
<gene>
    <name evidence="1" type="ORF">F6B43_00315</name>
</gene>
<name>A0A5J5J407_9MICO</name>
<accession>A0A5J5J407</accession>
<evidence type="ECO:0000313" key="1">
    <source>
        <dbReference type="EMBL" id="KAA9110189.1"/>
    </source>
</evidence>
<sequence>MTERIVALVDPTTRKIDPGLIPGGGGGGPQSESFAFAGTLVVGSGAFYVPSPPAEIRLMSLTITLGILGTGGGSVTAALLANGSQVGAVTVAAGSRVATVQAFDPAVIPASQLLSVDISAVPGAGATRPGNAVVQAVWEYT</sequence>
<reference evidence="2" key="1">
    <citation type="submission" date="2019-09" db="EMBL/GenBank/DDBJ databases">
        <title>Mumia zhuanghuii sp. nov. isolated from the intestinal contents of plateau pika (Ochotona curzoniae) in the Qinghai-Tibet plateau of China.</title>
        <authorList>
            <person name="Tian Z."/>
        </authorList>
    </citation>
    <scope>NUCLEOTIDE SEQUENCE [LARGE SCALE GENOMIC DNA]</scope>
    <source>
        <strain evidence="2">JCM 30598</strain>
    </source>
</reference>
<dbReference type="EMBL" id="VYSA01000001">
    <property type="protein sequence ID" value="KAA9110189.1"/>
    <property type="molecule type" value="Genomic_DNA"/>
</dbReference>
<evidence type="ECO:0000313" key="2">
    <source>
        <dbReference type="Proteomes" id="UP000325827"/>
    </source>
</evidence>